<keyword evidence="3" id="KW-1185">Reference proteome</keyword>
<feature type="transmembrane region" description="Helical" evidence="1">
    <location>
        <begin position="46"/>
        <end position="66"/>
    </location>
</feature>
<dbReference type="RefSeq" id="WP_166321806.1">
    <property type="nucleotide sequence ID" value="NZ_CP049934.1"/>
</dbReference>
<keyword evidence="1" id="KW-1133">Transmembrane helix</keyword>
<evidence type="ECO:0000256" key="1">
    <source>
        <dbReference type="SAM" id="Phobius"/>
    </source>
</evidence>
<feature type="transmembrane region" description="Helical" evidence="1">
    <location>
        <begin position="78"/>
        <end position="94"/>
    </location>
</feature>
<protein>
    <recommendedName>
        <fullName evidence="4">DUF308 domain-containing protein</fullName>
    </recommendedName>
</protein>
<name>A0A6G8FGJ3_9MICO</name>
<dbReference type="AlphaFoldDB" id="A0A6G8FGJ3"/>
<reference evidence="2 3" key="1">
    <citation type="submission" date="2020-03" db="EMBL/GenBank/DDBJ databases">
        <title>Leucobacter sp. nov., isolated from beetles.</title>
        <authorList>
            <person name="Hyun D.-W."/>
            <person name="Bae J.-W."/>
        </authorList>
    </citation>
    <scope>NUCLEOTIDE SEQUENCE [LARGE SCALE GENOMIC DNA]</scope>
    <source>
        <strain evidence="2 3">HDW9B</strain>
    </source>
</reference>
<evidence type="ECO:0000313" key="3">
    <source>
        <dbReference type="Proteomes" id="UP000501387"/>
    </source>
</evidence>
<evidence type="ECO:0008006" key="4">
    <source>
        <dbReference type="Google" id="ProtNLM"/>
    </source>
</evidence>
<dbReference type="EMBL" id="CP049934">
    <property type="protein sequence ID" value="QIM15580.1"/>
    <property type="molecule type" value="Genomic_DNA"/>
</dbReference>
<keyword evidence="1" id="KW-0472">Membrane</keyword>
<feature type="transmembrane region" description="Helical" evidence="1">
    <location>
        <begin position="130"/>
        <end position="147"/>
    </location>
</feature>
<feature type="transmembrane region" description="Helical" evidence="1">
    <location>
        <begin position="153"/>
        <end position="174"/>
    </location>
</feature>
<feature type="transmembrane region" description="Helical" evidence="1">
    <location>
        <begin position="20"/>
        <end position="40"/>
    </location>
</feature>
<keyword evidence="1" id="KW-0812">Transmembrane</keyword>
<evidence type="ECO:0000313" key="2">
    <source>
        <dbReference type="EMBL" id="QIM15580.1"/>
    </source>
</evidence>
<organism evidence="2 3">
    <name type="scientific">Leucobacter insecticola</name>
    <dbReference type="NCBI Taxonomy" id="2714934"/>
    <lineage>
        <taxon>Bacteria</taxon>
        <taxon>Bacillati</taxon>
        <taxon>Actinomycetota</taxon>
        <taxon>Actinomycetes</taxon>
        <taxon>Micrococcales</taxon>
        <taxon>Microbacteriaceae</taxon>
        <taxon>Leucobacter</taxon>
    </lineage>
</organism>
<dbReference type="Proteomes" id="UP000501387">
    <property type="component" value="Chromosome"/>
</dbReference>
<sequence length="187" mass="19730">MAANDVTAERTPNPIAHARAIRLIRIAVLFIAGVAIAFTAPMHEQLGFNTLITAFTLGAVGVSLFIEWFAIRPQSGSPVTLLLAVVALIAAVILPFTGSIIGFAVTVASWALASALLEFVGATTRERRDATLLGVLGILLSILILLVREDQVAILGFFGAYAFIAAVFLGISAFDSPQPRSPVESTR</sequence>
<gene>
    <name evidence="2" type="ORF">G7067_02780</name>
</gene>
<accession>A0A6G8FGJ3</accession>
<proteinExistence type="predicted"/>
<dbReference type="KEGG" id="lins:G7067_02780"/>